<sequence length="75" mass="8472">MSDMFLSADEISSMTERVQRAAQAKVLRSMGIEFRQRPDGSLAIARAHVEKMFGCAADKHKKTREFTPNWNSLNA</sequence>
<dbReference type="Pfam" id="PF13986">
    <property type="entry name" value="DUF4224"/>
    <property type="match status" value="1"/>
</dbReference>
<evidence type="ECO:0000259" key="1">
    <source>
        <dbReference type="Pfam" id="PF13986"/>
    </source>
</evidence>
<dbReference type="Proteomes" id="UP001595665">
    <property type="component" value="Unassembled WGS sequence"/>
</dbReference>
<protein>
    <submittedName>
        <fullName evidence="2">DUF4224 domain-containing protein</fullName>
    </submittedName>
</protein>
<proteinExistence type="predicted"/>
<gene>
    <name evidence="2" type="ORF">ACFOPH_02905</name>
</gene>
<dbReference type="RefSeq" id="WP_312547633.1">
    <property type="nucleotide sequence ID" value="NZ_JBHRVV010000001.1"/>
</dbReference>
<feature type="domain" description="DUF4224" evidence="1">
    <location>
        <begin position="5"/>
        <end position="49"/>
    </location>
</feature>
<name>A0ABV7PEX5_9BURK</name>
<dbReference type="InterPro" id="IPR025319">
    <property type="entry name" value="DUF4224"/>
</dbReference>
<evidence type="ECO:0000313" key="3">
    <source>
        <dbReference type="Proteomes" id="UP001595665"/>
    </source>
</evidence>
<reference evidence="3" key="1">
    <citation type="journal article" date="2019" name="Int. J. Syst. Evol. Microbiol.">
        <title>The Global Catalogue of Microorganisms (GCM) 10K type strain sequencing project: providing services to taxonomists for standard genome sequencing and annotation.</title>
        <authorList>
            <consortium name="The Broad Institute Genomics Platform"/>
            <consortium name="The Broad Institute Genome Sequencing Center for Infectious Disease"/>
            <person name="Wu L."/>
            <person name="Ma J."/>
        </authorList>
    </citation>
    <scope>NUCLEOTIDE SEQUENCE [LARGE SCALE GENOMIC DNA]</scope>
    <source>
        <strain evidence="3">CCM 7480</strain>
    </source>
</reference>
<evidence type="ECO:0000313" key="2">
    <source>
        <dbReference type="EMBL" id="MFC3457200.1"/>
    </source>
</evidence>
<dbReference type="EMBL" id="JBHRVV010000001">
    <property type="protein sequence ID" value="MFC3457200.1"/>
    <property type="molecule type" value="Genomic_DNA"/>
</dbReference>
<accession>A0ABV7PEX5</accession>
<organism evidence="2 3">
    <name type="scientific">Massilia haematophila</name>
    <dbReference type="NCBI Taxonomy" id="457923"/>
    <lineage>
        <taxon>Bacteria</taxon>
        <taxon>Pseudomonadati</taxon>
        <taxon>Pseudomonadota</taxon>
        <taxon>Betaproteobacteria</taxon>
        <taxon>Burkholderiales</taxon>
        <taxon>Oxalobacteraceae</taxon>
        <taxon>Telluria group</taxon>
        <taxon>Massilia</taxon>
    </lineage>
</organism>
<comment type="caution">
    <text evidence="2">The sequence shown here is derived from an EMBL/GenBank/DDBJ whole genome shotgun (WGS) entry which is preliminary data.</text>
</comment>
<keyword evidence="3" id="KW-1185">Reference proteome</keyword>